<dbReference type="InterPro" id="IPR001810">
    <property type="entry name" value="F-box_dom"/>
</dbReference>
<dbReference type="Gene3D" id="1.20.1280.50">
    <property type="match status" value="1"/>
</dbReference>
<accession>A0A4U6T0F8</accession>
<dbReference type="PANTHER" id="PTHR32133">
    <property type="entry name" value="OS07G0120400 PROTEIN"/>
    <property type="match status" value="1"/>
</dbReference>
<dbReference type="SUPFAM" id="SSF81383">
    <property type="entry name" value="F-box domain"/>
    <property type="match status" value="1"/>
</dbReference>
<gene>
    <name evidence="3" type="ORF">SEVIR_9G292400v2</name>
</gene>
<organism evidence="3 4">
    <name type="scientific">Setaria viridis</name>
    <name type="common">Green bristlegrass</name>
    <name type="synonym">Setaria italica subsp. viridis</name>
    <dbReference type="NCBI Taxonomy" id="4556"/>
    <lineage>
        <taxon>Eukaryota</taxon>
        <taxon>Viridiplantae</taxon>
        <taxon>Streptophyta</taxon>
        <taxon>Embryophyta</taxon>
        <taxon>Tracheophyta</taxon>
        <taxon>Spermatophyta</taxon>
        <taxon>Magnoliopsida</taxon>
        <taxon>Liliopsida</taxon>
        <taxon>Poales</taxon>
        <taxon>Poaceae</taxon>
        <taxon>PACMAD clade</taxon>
        <taxon>Panicoideae</taxon>
        <taxon>Panicodae</taxon>
        <taxon>Paniceae</taxon>
        <taxon>Cenchrinae</taxon>
        <taxon>Setaria</taxon>
    </lineage>
</organism>
<keyword evidence="4" id="KW-1185">Reference proteome</keyword>
<evidence type="ECO:0000313" key="3">
    <source>
        <dbReference type="EMBL" id="TKV94401.1"/>
    </source>
</evidence>
<proteinExistence type="predicted"/>
<dbReference type="PANTHER" id="PTHR32133:SF409">
    <property type="entry name" value="F-BOX DOMAIN-CONTAINING PROTEIN"/>
    <property type="match status" value="1"/>
</dbReference>
<dbReference type="InterPro" id="IPR056594">
    <property type="entry name" value="AT5G49610-like_b-prop"/>
</dbReference>
<dbReference type="Pfam" id="PF23635">
    <property type="entry name" value="Beta-prop_AT5G49610-like"/>
    <property type="match status" value="1"/>
</dbReference>
<dbReference type="SMART" id="SM00256">
    <property type="entry name" value="FBOX"/>
    <property type="match status" value="1"/>
</dbReference>
<dbReference type="AlphaFoldDB" id="A0A4U6T0F8"/>
<name>A0A4U6T0F8_SETVI</name>
<protein>
    <recommendedName>
        <fullName evidence="2">F-box domain-containing protein</fullName>
    </recommendedName>
</protein>
<dbReference type="EMBL" id="CM016560">
    <property type="protein sequence ID" value="TKV94401.1"/>
    <property type="molecule type" value="Genomic_DNA"/>
</dbReference>
<evidence type="ECO:0000313" key="4">
    <source>
        <dbReference type="Proteomes" id="UP000298652"/>
    </source>
</evidence>
<dbReference type="OMA" id="KNECWIV"/>
<evidence type="ECO:0000256" key="1">
    <source>
        <dbReference type="SAM" id="MobiDB-lite"/>
    </source>
</evidence>
<dbReference type="Pfam" id="PF12937">
    <property type="entry name" value="F-box-like"/>
    <property type="match status" value="1"/>
</dbReference>
<feature type="region of interest" description="Disordered" evidence="1">
    <location>
        <begin position="418"/>
        <end position="441"/>
    </location>
</feature>
<dbReference type="Gramene" id="TKV94401">
    <property type="protein sequence ID" value="TKV94401"/>
    <property type="gene ID" value="SEVIR_9G292400v2"/>
</dbReference>
<evidence type="ECO:0000259" key="2">
    <source>
        <dbReference type="SMART" id="SM00256"/>
    </source>
</evidence>
<feature type="domain" description="F-box" evidence="2">
    <location>
        <begin position="31"/>
        <end position="73"/>
    </location>
</feature>
<dbReference type="Proteomes" id="UP000298652">
    <property type="component" value="Chromosome 9"/>
</dbReference>
<sequence>MQCNSQMRRLPETEMSKRLVPHTCSPAADLLPDDVLLDIFLRLPPEPTHLFVASLICLRWRRLIRDPAFLVRFRAFHRATPVLGFYQNIRDGSRCGIRFVPIADPAPRLSALKEYQNGACRVLDCRHGRVLICDEVFESLFVWDPMAAESFDVGSLPEFSGEENFTAVLVCTPGHDDHTDCHSAPFRIVLVDNSDDDEELLVSVCVFSSETEAWGEWTSISPPSLVSTDSAAVVGGFVYWMLGSDEDNYQDHILGFEMQTRRLDLIELPKEVQEKYKSDIHLMPAEDGGIGFAGVNLSSLHFWSRKTDNEGAAGWALIRIIDMAMLPISHKLAGDMLLWSSVAGFADDSDVLFLHSEAGVFMINLRSKQLKEVPQASDNAIYIYPYTSFYSRGPDIIKDDKDMALKYRKKKMQAAAQVEAVDKEQTESSSSGHQVHKLLTK</sequence>
<dbReference type="InterPro" id="IPR036047">
    <property type="entry name" value="F-box-like_dom_sf"/>
</dbReference>
<reference evidence="3" key="1">
    <citation type="submission" date="2019-03" db="EMBL/GenBank/DDBJ databases">
        <title>WGS assembly of Setaria viridis.</title>
        <authorList>
            <person name="Huang P."/>
            <person name="Jenkins J."/>
            <person name="Grimwood J."/>
            <person name="Barry K."/>
            <person name="Healey A."/>
            <person name="Mamidi S."/>
            <person name="Sreedasyam A."/>
            <person name="Shu S."/>
            <person name="Feldman M."/>
            <person name="Wu J."/>
            <person name="Yu Y."/>
            <person name="Chen C."/>
            <person name="Johnson J."/>
            <person name="Rokhsar D."/>
            <person name="Baxter I."/>
            <person name="Schmutz J."/>
            <person name="Brutnell T."/>
            <person name="Kellogg E."/>
        </authorList>
    </citation>
    <scope>NUCLEOTIDE SEQUENCE [LARGE SCALE GENOMIC DNA]</scope>
</reference>